<name>A0A1C7MKF0_GRIFR</name>
<feature type="region of interest" description="Disordered" evidence="1">
    <location>
        <begin position="129"/>
        <end position="281"/>
    </location>
</feature>
<feature type="compositionally biased region" description="Low complexity" evidence="1">
    <location>
        <begin position="200"/>
        <end position="211"/>
    </location>
</feature>
<dbReference type="AlphaFoldDB" id="A0A1C7MKF0"/>
<sequence length="357" mass="38149">MCYAYGSLDQATGACPMCKVFKPSAPRCPHIKEVCRNRTLHPRHDVVYLKNAEVQTFNGCGFCKWARSNPPPRQSGYQNPGWPGCCRPPTVGEQKLIGAADWLAVSRVHHIPIPAEIKAILDGLSAATSTRRTPPLSSPAGSVRSIVSQAPAPGMSRRSSYNARTEQTLSRSPPMAIPARSKRSGDSPPQVVLSLSSNTSRSGAGDGSASSLPNASAMDQYQSRRRSVIDVFSDRRSDSSNGSQHSPGRKHAELSGSLARRSIDRRPTISAPQPSTTLSKVTVDVQPQRRRAATSSMGAAPLIRAATSGVSVAPPPIRTATSGVNITPPMTRTANPSVNAVPHRFEQRLRASVLLPL</sequence>
<gene>
    <name evidence="2" type="ORF">A0H81_03991</name>
</gene>
<keyword evidence="3" id="KW-1185">Reference proteome</keyword>
<feature type="compositionally biased region" description="Polar residues" evidence="1">
    <location>
        <begin position="212"/>
        <end position="221"/>
    </location>
</feature>
<feature type="compositionally biased region" description="Polar residues" evidence="1">
    <location>
        <begin position="270"/>
        <end position="280"/>
    </location>
</feature>
<dbReference type="Proteomes" id="UP000092993">
    <property type="component" value="Unassembled WGS sequence"/>
</dbReference>
<dbReference type="OrthoDB" id="3217643at2759"/>
<accession>A0A1C7MKF0</accession>
<dbReference type="EMBL" id="LUGG01000003">
    <property type="protein sequence ID" value="OBZ76909.1"/>
    <property type="molecule type" value="Genomic_DNA"/>
</dbReference>
<protein>
    <submittedName>
        <fullName evidence="2">Uncharacterized protein</fullName>
    </submittedName>
</protein>
<organism evidence="2 3">
    <name type="scientific">Grifola frondosa</name>
    <name type="common">Maitake</name>
    <name type="synonym">Polyporus frondosus</name>
    <dbReference type="NCBI Taxonomy" id="5627"/>
    <lineage>
        <taxon>Eukaryota</taxon>
        <taxon>Fungi</taxon>
        <taxon>Dikarya</taxon>
        <taxon>Basidiomycota</taxon>
        <taxon>Agaricomycotina</taxon>
        <taxon>Agaricomycetes</taxon>
        <taxon>Polyporales</taxon>
        <taxon>Grifolaceae</taxon>
        <taxon>Grifola</taxon>
    </lineage>
</organism>
<comment type="caution">
    <text evidence="2">The sequence shown here is derived from an EMBL/GenBank/DDBJ whole genome shotgun (WGS) entry which is preliminary data.</text>
</comment>
<proteinExistence type="predicted"/>
<evidence type="ECO:0000313" key="2">
    <source>
        <dbReference type="EMBL" id="OBZ76909.1"/>
    </source>
</evidence>
<dbReference type="STRING" id="5627.A0A1C7MKF0"/>
<feature type="compositionally biased region" description="Polar residues" evidence="1">
    <location>
        <begin position="157"/>
        <end position="171"/>
    </location>
</feature>
<evidence type="ECO:0000313" key="3">
    <source>
        <dbReference type="Proteomes" id="UP000092993"/>
    </source>
</evidence>
<evidence type="ECO:0000256" key="1">
    <source>
        <dbReference type="SAM" id="MobiDB-lite"/>
    </source>
</evidence>
<reference evidence="2 3" key="1">
    <citation type="submission" date="2016-03" db="EMBL/GenBank/DDBJ databases">
        <title>Whole genome sequencing of Grifola frondosa 9006-11.</title>
        <authorList>
            <person name="Min B."/>
            <person name="Park H."/>
            <person name="Kim J.-G."/>
            <person name="Cho H."/>
            <person name="Oh Y.-L."/>
            <person name="Kong W.-S."/>
            <person name="Choi I.-G."/>
        </authorList>
    </citation>
    <scope>NUCLEOTIDE SEQUENCE [LARGE SCALE GENOMIC DNA]</scope>
    <source>
        <strain evidence="2 3">9006-11</strain>
    </source>
</reference>